<dbReference type="EMBL" id="FOOT01000001">
    <property type="protein sequence ID" value="SFF92933.1"/>
    <property type="molecule type" value="Genomic_DNA"/>
</dbReference>
<dbReference type="AlphaFoldDB" id="A0A1I2MNB5"/>
<proteinExistence type="predicted"/>
<gene>
    <name evidence="2" type="ORF">SAMN05421739_101413</name>
</gene>
<keyword evidence="1" id="KW-0732">Signal</keyword>
<evidence type="ECO:0000256" key="1">
    <source>
        <dbReference type="SAM" id="SignalP"/>
    </source>
</evidence>
<organism evidence="2 3">
    <name type="scientific">Pontibacter chinhatensis</name>
    <dbReference type="NCBI Taxonomy" id="1436961"/>
    <lineage>
        <taxon>Bacteria</taxon>
        <taxon>Pseudomonadati</taxon>
        <taxon>Bacteroidota</taxon>
        <taxon>Cytophagia</taxon>
        <taxon>Cytophagales</taxon>
        <taxon>Hymenobacteraceae</taxon>
        <taxon>Pontibacter</taxon>
    </lineage>
</organism>
<dbReference type="InterPro" id="IPR045921">
    <property type="entry name" value="DUF6340"/>
</dbReference>
<dbReference type="Pfam" id="PF19867">
    <property type="entry name" value="DUF6340"/>
    <property type="match status" value="1"/>
</dbReference>
<evidence type="ECO:0000313" key="3">
    <source>
        <dbReference type="Proteomes" id="UP000198724"/>
    </source>
</evidence>
<feature type="chain" id="PRO_5011750315" description="Tetratricopeptide repeat-containing protein" evidence="1">
    <location>
        <begin position="25"/>
        <end position="312"/>
    </location>
</feature>
<accession>A0A1I2MNB5</accession>
<dbReference type="STRING" id="1436961.SAMN05421739_101413"/>
<feature type="signal peptide" evidence="1">
    <location>
        <begin position="1"/>
        <end position="24"/>
    </location>
</feature>
<dbReference type="Gene3D" id="1.25.40.10">
    <property type="entry name" value="Tetratricopeptide repeat domain"/>
    <property type="match status" value="1"/>
</dbReference>
<name>A0A1I2MNB5_9BACT</name>
<sequence>MKKAIRLLYVVLAAAQVSCTSVLFVDTTMPAAVPVAQELWKVAVINRYNPQLQEFNQAKKTAVFEAGANHAFLGAIDAILEDDTYDLVLTDSINYRTPVINGKLSPEQVQDVYFRQPHHLLLALEHFDTYFHQETVREQDEDGDVSKTAYYTLAVASTWALYDSTGQQLDRFILIQEAPYQSRGVISGLLAIGPAMANAGPAVNDLAWHTGNRYWSRLSPQPVAYARPYYSAKGFGAAAAAMAVQDWQKAISLLEPLAGSSNRKEAARAAYNLAVVYEAMGSVEQARHWASEARERKEKLSLALLPELGNYR</sequence>
<protein>
    <recommendedName>
        <fullName evidence="4">Tetratricopeptide repeat-containing protein</fullName>
    </recommendedName>
</protein>
<dbReference type="OrthoDB" id="788968at2"/>
<dbReference type="InterPro" id="IPR011990">
    <property type="entry name" value="TPR-like_helical_dom_sf"/>
</dbReference>
<dbReference type="RefSeq" id="WP_092098526.1">
    <property type="nucleotide sequence ID" value="NZ_FOOT01000001.1"/>
</dbReference>
<evidence type="ECO:0008006" key="4">
    <source>
        <dbReference type="Google" id="ProtNLM"/>
    </source>
</evidence>
<dbReference type="Proteomes" id="UP000198724">
    <property type="component" value="Unassembled WGS sequence"/>
</dbReference>
<keyword evidence="3" id="KW-1185">Reference proteome</keyword>
<reference evidence="3" key="1">
    <citation type="submission" date="2016-10" db="EMBL/GenBank/DDBJ databases">
        <authorList>
            <person name="Varghese N."/>
            <person name="Submissions S."/>
        </authorList>
    </citation>
    <scope>NUCLEOTIDE SEQUENCE [LARGE SCALE GENOMIC DNA]</scope>
    <source>
        <strain evidence="3">LP51</strain>
    </source>
</reference>
<evidence type="ECO:0000313" key="2">
    <source>
        <dbReference type="EMBL" id="SFF92933.1"/>
    </source>
</evidence>